<keyword evidence="1" id="KW-0472">Membrane</keyword>
<evidence type="ECO:0000256" key="1">
    <source>
        <dbReference type="SAM" id="Phobius"/>
    </source>
</evidence>
<name>A0ABX3ZEJ3_9BACL</name>
<feature type="domain" description="YdbS-like PH" evidence="2">
    <location>
        <begin position="73"/>
        <end position="150"/>
    </location>
</feature>
<keyword evidence="1" id="KW-1133">Transmembrane helix</keyword>
<accession>A0ABX3ZEJ3</accession>
<reference evidence="3 4" key="1">
    <citation type="journal article" date="2017" name="Int. J. Syst. Evol. Microbiol.">
        <title>Solibacillus kalamii sp. nov., isolated from a high-efficiency particulate arrestance filter system used in the International Space Station.</title>
        <authorList>
            <person name="Checinska Sielaff A."/>
            <person name="Kumar R.M."/>
            <person name="Pal D."/>
            <person name="Mayilraj S."/>
            <person name="Venkateswaran K."/>
        </authorList>
    </citation>
    <scope>NUCLEOTIDE SEQUENCE [LARGE SCALE GENOMIC DNA]</scope>
    <source>
        <strain evidence="3 4">ISSFR-015</strain>
    </source>
</reference>
<keyword evidence="1" id="KW-0812">Transmembrane</keyword>
<dbReference type="PANTHER" id="PTHR34473">
    <property type="entry name" value="UPF0699 TRANSMEMBRANE PROTEIN YDBS"/>
    <property type="match status" value="1"/>
</dbReference>
<evidence type="ECO:0000259" key="2">
    <source>
        <dbReference type="Pfam" id="PF03703"/>
    </source>
</evidence>
<keyword evidence="4" id="KW-1185">Reference proteome</keyword>
<feature type="domain" description="YdbS-like PH" evidence="2">
    <location>
        <begin position="264"/>
        <end position="337"/>
    </location>
</feature>
<dbReference type="PIRSF" id="PIRSF026631">
    <property type="entry name" value="UCP026631"/>
    <property type="match status" value="1"/>
</dbReference>
<protein>
    <recommendedName>
        <fullName evidence="2">YdbS-like PH domain-containing protein</fullName>
    </recommendedName>
</protein>
<evidence type="ECO:0000313" key="4">
    <source>
        <dbReference type="Proteomes" id="UP000196594"/>
    </source>
</evidence>
<feature type="transmembrane region" description="Helical" evidence="1">
    <location>
        <begin position="193"/>
        <end position="218"/>
    </location>
</feature>
<feature type="transmembrane region" description="Helical" evidence="1">
    <location>
        <begin position="238"/>
        <end position="265"/>
    </location>
</feature>
<dbReference type="InterPro" id="IPR014529">
    <property type="entry name" value="UCP026631"/>
</dbReference>
<dbReference type="Proteomes" id="UP000196594">
    <property type="component" value="Unassembled WGS sequence"/>
</dbReference>
<dbReference type="InterPro" id="IPR005182">
    <property type="entry name" value="YdbS-like_PH"/>
</dbReference>
<feature type="domain" description="YdbS-like PH" evidence="2">
    <location>
        <begin position="413"/>
        <end position="492"/>
    </location>
</feature>
<feature type="transmembrane region" description="Helical" evidence="1">
    <location>
        <begin position="370"/>
        <end position="389"/>
    </location>
</feature>
<dbReference type="EMBL" id="NHNT01000011">
    <property type="protein sequence ID" value="OUZ38117.1"/>
    <property type="molecule type" value="Genomic_DNA"/>
</dbReference>
<dbReference type="RefSeq" id="WP_087618156.1">
    <property type="nucleotide sequence ID" value="NZ_JAFBEY010000008.1"/>
</dbReference>
<evidence type="ECO:0000313" key="3">
    <source>
        <dbReference type="EMBL" id="OUZ38117.1"/>
    </source>
</evidence>
<feature type="transmembrane region" description="Helical" evidence="1">
    <location>
        <begin position="53"/>
        <end position="80"/>
    </location>
</feature>
<organism evidence="3 4">
    <name type="scientific">Solibacillus kalamii</name>
    <dbReference type="NCBI Taxonomy" id="1748298"/>
    <lineage>
        <taxon>Bacteria</taxon>
        <taxon>Bacillati</taxon>
        <taxon>Bacillota</taxon>
        <taxon>Bacilli</taxon>
        <taxon>Bacillales</taxon>
        <taxon>Caryophanaceae</taxon>
        <taxon>Solibacillus</taxon>
    </lineage>
</organism>
<dbReference type="PANTHER" id="PTHR34473:SF2">
    <property type="entry name" value="UPF0699 TRANSMEMBRANE PROTEIN YDBT"/>
    <property type="match status" value="1"/>
</dbReference>
<feature type="transmembrane region" description="Helical" evidence="1">
    <location>
        <begin position="21"/>
        <end position="41"/>
    </location>
</feature>
<gene>
    <name evidence="3" type="ORF">CBM15_14490</name>
</gene>
<comment type="caution">
    <text evidence="3">The sequence shown here is derived from an EMBL/GenBank/DDBJ whole genome shotgun (WGS) entry which is preliminary data.</text>
</comment>
<sequence length="494" mass="56053">MFKEKYKLHPVTAIINVVKALKDLLIPIIIIVAANGFNINLDYRSETFFSEMIPLFILVIVLSVTVVSGLIKWWTFVYWFEDSELRVEYGLFIKKKRYIPFDRIQNLNYKEGIFHRLFKLVQVQVETAGSKDGKPEAELTAVTKAAADEVEIQMKKAKTKQKLPVESDLVQVAEEDEPEPASVILHKMKVPELLLLATTSSGVGVVLAGVFAVLSQFAEFIPFDLIYDELAFLVEYGYIVVMILIALALILAWGVSVGLTFLNYYNFTVSKQHDRLIITRGLIEKKRVTIPLNRVQAIKLAENPFQQLLGLASVAVESAGGGFSGENDKKIILFPLIAKKEVFAPLAELFPEYDFQVNQIVQPPKKAQPFFYRIDFVWLVPLIGAVSYFFYPYGLLSLLLIVPIILLGRWQFKTTGFTVKDQQITIVSRLVSRVTFYALKKRVQITQGSQTYFQKRRNIGSVKIIVMSGIAGASATARHVEQREVEKILTWYEH</sequence>
<proteinExistence type="predicted"/>
<dbReference type="Pfam" id="PF03703">
    <property type="entry name" value="bPH_2"/>
    <property type="match status" value="3"/>
</dbReference>